<dbReference type="Proteomes" id="UP000054196">
    <property type="component" value="Unassembled WGS sequence"/>
</dbReference>
<organism evidence="1 2">
    <name type="scientific">Punctularia strigosozonata (strain HHB-11173)</name>
    <name type="common">White-rot fungus</name>
    <dbReference type="NCBI Taxonomy" id="741275"/>
    <lineage>
        <taxon>Eukaryota</taxon>
        <taxon>Fungi</taxon>
        <taxon>Dikarya</taxon>
        <taxon>Basidiomycota</taxon>
        <taxon>Agaricomycotina</taxon>
        <taxon>Agaricomycetes</taxon>
        <taxon>Corticiales</taxon>
        <taxon>Punctulariaceae</taxon>
        <taxon>Punctularia</taxon>
    </lineage>
</organism>
<dbReference type="RefSeq" id="XP_007389373.1">
    <property type="nucleotide sequence ID" value="XM_007389311.1"/>
</dbReference>
<dbReference type="GeneID" id="18881813"/>
<name>R7S0M0_PUNST</name>
<dbReference type="OMA" id="CRENFIA"/>
<sequence>MSPASTSSSAYNLSAMDSSDDKLYTHLPKLQSEGENFVTWKAELRSAITGKGLLRYIDGRASVPVEPSRPAEADPKSKSYDADAAKKFQKEYYSWELACDSHAQHTEKVKTLLYSTIPETLKLTIIGLDSAADAWKAICDEFQDLGDLPQQSLLDRMHALRCDENGDPRTTLDELAKLKAQYADTYAFTVGADFAEVAKVNLPARGFTRILDSGASRHFDPVQTNFSTFRDIPPKPITSADGKRFFATGEGDVPIS</sequence>
<feature type="non-terminal residue" evidence="1">
    <location>
        <position position="256"/>
    </location>
</feature>
<keyword evidence="2" id="KW-1185">Reference proteome</keyword>
<dbReference type="OrthoDB" id="2752444at2759"/>
<reference evidence="2" key="1">
    <citation type="journal article" date="2012" name="Science">
        <title>The Paleozoic origin of enzymatic lignin decomposition reconstructed from 31 fungal genomes.</title>
        <authorList>
            <person name="Floudas D."/>
            <person name="Binder M."/>
            <person name="Riley R."/>
            <person name="Barry K."/>
            <person name="Blanchette R.A."/>
            <person name="Henrissat B."/>
            <person name="Martinez A.T."/>
            <person name="Otillar R."/>
            <person name="Spatafora J.W."/>
            <person name="Yadav J.S."/>
            <person name="Aerts A."/>
            <person name="Benoit I."/>
            <person name="Boyd A."/>
            <person name="Carlson A."/>
            <person name="Copeland A."/>
            <person name="Coutinho P.M."/>
            <person name="de Vries R.P."/>
            <person name="Ferreira P."/>
            <person name="Findley K."/>
            <person name="Foster B."/>
            <person name="Gaskell J."/>
            <person name="Glotzer D."/>
            <person name="Gorecki P."/>
            <person name="Heitman J."/>
            <person name="Hesse C."/>
            <person name="Hori C."/>
            <person name="Igarashi K."/>
            <person name="Jurgens J.A."/>
            <person name="Kallen N."/>
            <person name="Kersten P."/>
            <person name="Kohler A."/>
            <person name="Kuees U."/>
            <person name="Kumar T.K.A."/>
            <person name="Kuo A."/>
            <person name="LaButti K."/>
            <person name="Larrondo L.F."/>
            <person name="Lindquist E."/>
            <person name="Ling A."/>
            <person name="Lombard V."/>
            <person name="Lucas S."/>
            <person name="Lundell T."/>
            <person name="Martin R."/>
            <person name="McLaughlin D.J."/>
            <person name="Morgenstern I."/>
            <person name="Morin E."/>
            <person name="Murat C."/>
            <person name="Nagy L.G."/>
            <person name="Nolan M."/>
            <person name="Ohm R.A."/>
            <person name="Patyshakuliyeva A."/>
            <person name="Rokas A."/>
            <person name="Ruiz-Duenas F.J."/>
            <person name="Sabat G."/>
            <person name="Salamov A."/>
            <person name="Samejima M."/>
            <person name="Schmutz J."/>
            <person name="Slot J.C."/>
            <person name="St John F."/>
            <person name="Stenlid J."/>
            <person name="Sun H."/>
            <person name="Sun S."/>
            <person name="Syed K."/>
            <person name="Tsang A."/>
            <person name="Wiebenga A."/>
            <person name="Young D."/>
            <person name="Pisabarro A."/>
            <person name="Eastwood D.C."/>
            <person name="Martin F."/>
            <person name="Cullen D."/>
            <person name="Grigoriev I.V."/>
            <person name="Hibbett D.S."/>
        </authorList>
    </citation>
    <scope>NUCLEOTIDE SEQUENCE [LARGE SCALE GENOMIC DNA]</scope>
    <source>
        <strain evidence="2">HHB-11173 SS5</strain>
    </source>
</reference>
<dbReference type="HOGENOM" id="CLU_078575_0_0_1"/>
<dbReference type="EMBL" id="JH687579">
    <property type="protein sequence ID" value="EIN03399.1"/>
    <property type="molecule type" value="Genomic_DNA"/>
</dbReference>
<evidence type="ECO:0000313" key="2">
    <source>
        <dbReference type="Proteomes" id="UP000054196"/>
    </source>
</evidence>
<dbReference type="KEGG" id="psq:PUNSTDRAFT_16423"/>
<evidence type="ECO:0000313" key="1">
    <source>
        <dbReference type="EMBL" id="EIN03399.1"/>
    </source>
</evidence>
<dbReference type="AlphaFoldDB" id="R7S0M0"/>
<protein>
    <submittedName>
        <fullName evidence="1">Uncharacterized protein</fullName>
    </submittedName>
</protein>
<gene>
    <name evidence="1" type="ORF">PUNSTDRAFT_16423</name>
</gene>
<dbReference type="eggNOG" id="KOG0017">
    <property type="taxonomic scope" value="Eukaryota"/>
</dbReference>
<proteinExistence type="predicted"/>
<accession>R7S0M0</accession>